<dbReference type="InterPro" id="IPR022920">
    <property type="entry name" value="Disulphide_bond_form_DsbB"/>
</dbReference>
<organism evidence="16 17">
    <name type="scientific">Pseudomonas japonica</name>
    <dbReference type="NCBI Taxonomy" id="256466"/>
    <lineage>
        <taxon>Bacteria</taxon>
        <taxon>Pseudomonadati</taxon>
        <taxon>Pseudomonadota</taxon>
        <taxon>Gammaproteobacteria</taxon>
        <taxon>Pseudomonadales</taxon>
        <taxon>Pseudomonadaceae</taxon>
        <taxon>Pseudomonas</taxon>
    </lineage>
</organism>
<dbReference type="PANTHER" id="PTHR36570:SF3">
    <property type="entry name" value="DISULFIDE BOND FORMATION PROTEIN B"/>
    <property type="match status" value="1"/>
</dbReference>
<keyword evidence="7 14" id="KW-0249">Electron transport</keyword>
<dbReference type="GO" id="GO:0009055">
    <property type="term" value="F:electron transfer activity"/>
    <property type="evidence" value="ECO:0007669"/>
    <property type="project" value="UniProtKB-UniRule"/>
</dbReference>
<sequence>MPLACLRSIFFPAFLASVLILAGSFYLEHGLGLLACPLCQGQRLVLGAFSLTCLAALVQLSFRAGVRCHLWLCLVLALCGALLASRHVWLQDLSLSPEVSGLHSMTHLLAHGTPAEWLQSMLLGSAECVPITWSFLSLSVPEWSLLAFLGLALMMLFRLIPRRQMSLGDSLGS</sequence>
<evidence type="ECO:0000313" key="16">
    <source>
        <dbReference type="EMBL" id="SNS16572.1"/>
    </source>
</evidence>
<keyword evidence="8 14" id="KW-1133">Transmembrane helix</keyword>
<evidence type="ECO:0000313" key="17">
    <source>
        <dbReference type="Proteomes" id="UP000198407"/>
    </source>
</evidence>
<accession>A0A239C9K6</accession>
<feature type="transmembrane region" description="Helical" evidence="15">
    <location>
        <begin position="43"/>
        <end position="62"/>
    </location>
</feature>
<evidence type="ECO:0000256" key="11">
    <source>
        <dbReference type="ARBA" id="ARBA00023157"/>
    </source>
</evidence>
<feature type="topological domain" description="Cytoplasmic" evidence="14">
    <location>
        <begin position="1"/>
        <end position="9"/>
    </location>
</feature>
<comment type="subcellular location">
    <subcellularLocation>
        <location evidence="1">Cell inner membrane</location>
        <topology evidence="1">Multi-pass membrane protein</topology>
    </subcellularLocation>
    <subcellularLocation>
        <location evidence="14">Cell membrane</location>
        <topology evidence="14">Multi-pass membrane protein</topology>
    </subcellularLocation>
</comment>
<dbReference type="AlphaFoldDB" id="A0A239C9K6"/>
<evidence type="ECO:0000256" key="12">
    <source>
        <dbReference type="ARBA" id="ARBA00023186"/>
    </source>
</evidence>
<dbReference type="GO" id="GO:0006457">
    <property type="term" value="P:protein folding"/>
    <property type="evidence" value="ECO:0007669"/>
    <property type="project" value="InterPro"/>
</dbReference>
<keyword evidence="17" id="KW-1185">Reference proteome</keyword>
<evidence type="ECO:0000256" key="5">
    <source>
        <dbReference type="ARBA" id="ARBA00022519"/>
    </source>
</evidence>
<feature type="topological domain" description="Cytoplasmic" evidence="14">
    <location>
        <begin position="162"/>
        <end position="173"/>
    </location>
</feature>
<dbReference type="InterPro" id="IPR050183">
    <property type="entry name" value="DsbB"/>
</dbReference>
<dbReference type="OrthoDB" id="3711263at2"/>
<evidence type="ECO:0000256" key="3">
    <source>
        <dbReference type="ARBA" id="ARBA00022448"/>
    </source>
</evidence>
<feature type="disulfide bond" description="Redox-active" evidence="14">
    <location>
        <begin position="36"/>
        <end position="39"/>
    </location>
</feature>
<evidence type="ECO:0000256" key="7">
    <source>
        <dbReference type="ARBA" id="ARBA00022982"/>
    </source>
</evidence>
<keyword evidence="10 14" id="KW-0472">Membrane</keyword>
<dbReference type="STRING" id="1215104.GCA_000730585_05059"/>
<evidence type="ECO:0000256" key="1">
    <source>
        <dbReference type="ARBA" id="ARBA00004429"/>
    </source>
</evidence>
<dbReference type="Pfam" id="PF02600">
    <property type="entry name" value="DsbB"/>
    <property type="match status" value="1"/>
</dbReference>
<feature type="topological domain" description="Periplasmic" evidence="14">
    <location>
        <begin position="27"/>
        <end position="44"/>
    </location>
</feature>
<comment type="caution">
    <text evidence="14">Lacks conserved residue(s) required for the propagation of feature annotation.</text>
</comment>
<evidence type="ECO:0000256" key="4">
    <source>
        <dbReference type="ARBA" id="ARBA00022475"/>
    </source>
</evidence>
<dbReference type="InterPro" id="IPR003752">
    <property type="entry name" value="DiS_bond_form_DsbB/BdbC"/>
</dbReference>
<keyword evidence="9 14" id="KW-0560">Oxidoreductase</keyword>
<protein>
    <recommendedName>
        <fullName evidence="14">Disulfide bond formation protein B</fullName>
    </recommendedName>
    <alternativeName>
        <fullName evidence="14">Disulfide oxidoreductase</fullName>
    </alternativeName>
</protein>
<dbReference type="HAMAP" id="MF_00286">
    <property type="entry name" value="DsbB"/>
    <property type="match status" value="1"/>
</dbReference>
<dbReference type="Proteomes" id="UP000198407">
    <property type="component" value="Unassembled WGS sequence"/>
</dbReference>
<dbReference type="EMBL" id="FZOL01000004">
    <property type="protein sequence ID" value="SNS16572.1"/>
    <property type="molecule type" value="Genomic_DNA"/>
</dbReference>
<keyword evidence="3 14" id="KW-0813">Transport</keyword>
<evidence type="ECO:0000256" key="14">
    <source>
        <dbReference type="HAMAP-Rule" id="MF_00286"/>
    </source>
</evidence>
<dbReference type="InterPro" id="IPR023380">
    <property type="entry name" value="DsbB-like_sf"/>
</dbReference>
<keyword evidence="4 14" id="KW-1003">Cell membrane</keyword>
<feature type="transmembrane region" description="Helical" evidence="15">
    <location>
        <begin position="143"/>
        <end position="160"/>
    </location>
</feature>
<comment type="similarity">
    <text evidence="2 14">Belongs to the DsbB family.</text>
</comment>
<dbReference type="RefSeq" id="WP_042121050.1">
    <property type="nucleotide sequence ID" value="NZ_FZOL01000004.1"/>
</dbReference>
<feature type="transmembrane region" description="Helical" evidence="15">
    <location>
        <begin position="9"/>
        <end position="27"/>
    </location>
</feature>
<dbReference type="PANTHER" id="PTHR36570">
    <property type="entry name" value="DISULFIDE BOND FORMATION PROTEIN B"/>
    <property type="match status" value="1"/>
</dbReference>
<keyword evidence="11 14" id="KW-1015">Disulfide bond</keyword>
<evidence type="ECO:0000256" key="15">
    <source>
        <dbReference type="SAM" id="Phobius"/>
    </source>
</evidence>
<reference evidence="17" key="1">
    <citation type="submission" date="2017-06" db="EMBL/GenBank/DDBJ databases">
        <authorList>
            <person name="Varghese N."/>
            <person name="Submissions S."/>
        </authorList>
    </citation>
    <scope>NUCLEOTIDE SEQUENCE [LARGE SCALE GENOMIC DNA]</scope>
    <source>
        <strain evidence="17">DSM 22348</strain>
    </source>
</reference>
<name>A0A239C9K6_9PSED</name>
<evidence type="ECO:0000256" key="6">
    <source>
        <dbReference type="ARBA" id="ARBA00022692"/>
    </source>
</evidence>
<dbReference type="Gene3D" id="1.20.1550.10">
    <property type="entry name" value="DsbB-like"/>
    <property type="match status" value="1"/>
</dbReference>
<comment type="function">
    <text evidence="14">Required for disulfide bond formation in some periplasmic proteins. Acts by oxidizing the DsbA protein.</text>
</comment>
<dbReference type="GO" id="GO:0005886">
    <property type="term" value="C:plasma membrane"/>
    <property type="evidence" value="ECO:0007669"/>
    <property type="project" value="UniProtKB-SubCell"/>
</dbReference>
<proteinExistence type="inferred from homology"/>
<feature type="transmembrane region" description="Helical" evidence="15">
    <location>
        <begin position="69"/>
        <end position="89"/>
    </location>
</feature>
<evidence type="ECO:0000256" key="10">
    <source>
        <dbReference type="ARBA" id="ARBA00023136"/>
    </source>
</evidence>
<dbReference type="GO" id="GO:0015035">
    <property type="term" value="F:protein-disulfide reductase activity"/>
    <property type="evidence" value="ECO:0007669"/>
    <property type="project" value="UniProtKB-UniRule"/>
</dbReference>
<keyword evidence="5" id="KW-0997">Cell inner membrane</keyword>
<evidence type="ECO:0000256" key="9">
    <source>
        <dbReference type="ARBA" id="ARBA00023002"/>
    </source>
</evidence>
<evidence type="ECO:0000256" key="2">
    <source>
        <dbReference type="ARBA" id="ARBA00008823"/>
    </source>
</evidence>
<gene>
    <name evidence="14" type="primary">dsbB</name>
    <name evidence="16" type="ORF">SAMN05444352_10464</name>
</gene>
<dbReference type="SUPFAM" id="SSF158442">
    <property type="entry name" value="DsbB-like"/>
    <property type="match status" value="1"/>
</dbReference>
<evidence type="ECO:0000256" key="13">
    <source>
        <dbReference type="ARBA" id="ARBA00023284"/>
    </source>
</evidence>
<keyword evidence="12 14" id="KW-0143">Chaperone</keyword>
<evidence type="ECO:0000256" key="8">
    <source>
        <dbReference type="ARBA" id="ARBA00022989"/>
    </source>
</evidence>
<keyword evidence="6 14" id="KW-0812">Transmembrane</keyword>
<keyword evidence="13 14" id="KW-0676">Redox-active center</keyword>